<protein>
    <submittedName>
        <fullName evidence="2">Sugar phosphate isomerase/epimerase</fullName>
    </submittedName>
</protein>
<keyword evidence="3" id="KW-1185">Reference proteome</keyword>
<keyword evidence="2" id="KW-0413">Isomerase</keyword>
<dbReference type="EMBL" id="RQJO01000009">
    <property type="protein sequence ID" value="RRB02139.1"/>
    <property type="molecule type" value="Genomic_DNA"/>
</dbReference>
<evidence type="ECO:0000313" key="3">
    <source>
        <dbReference type="Proteomes" id="UP000271925"/>
    </source>
</evidence>
<sequence length="352" mass="39501">MYRREFIQKAAAGAFALSLPKMPAFLKDVPMGVVVHSYGFRWNSKIESSKFPGFTNAIELVDHCKEIGAGGVQTVVKDWSADFARKLRNEREKVGLYLEGSIGLPKRPEQVAAFEQEVINAKEAGATILRTVCSSGRRYETYHSNEEWQNVKKNALVSLQLAEPVLRKHKVKLAVENHKDWRATELVAALKQLNSEWIGVTLDFGNSISLLEDPMTVVETLAPYVFTTHVKDMGVAEYADGFLLSEVPLGKGILDLPKMIALCKKHNPAVTFNLEMITRDPLEIPCQKKEYWETFGDIPKSDLDRTLRMVKAQTYKAGLPRVSQLSGDEKLAVEEKNIVECLSYSNKKLGIK</sequence>
<name>A0A3P1BM69_9BACT</name>
<dbReference type="InterPro" id="IPR050312">
    <property type="entry name" value="IolE/XylAMocC-like"/>
</dbReference>
<organism evidence="2 3">
    <name type="scientific">Larkinella rosea</name>
    <dbReference type="NCBI Taxonomy" id="2025312"/>
    <lineage>
        <taxon>Bacteria</taxon>
        <taxon>Pseudomonadati</taxon>
        <taxon>Bacteroidota</taxon>
        <taxon>Cytophagia</taxon>
        <taxon>Cytophagales</taxon>
        <taxon>Spirosomataceae</taxon>
        <taxon>Larkinella</taxon>
    </lineage>
</organism>
<feature type="domain" description="Xylose isomerase-like TIM barrel" evidence="1">
    <location>
        <begin position="62"/>
        <end position="280"/>
    </location>
</feature>
<dbReference type="PANTHER" id="PTHR12110">
    <property type="entry name" value="HYDROXYPYRUVATE ISOMERASE"/>
    <property type="match status" value="1"/>
</dbReference>
<evidence type="ECO:0000259" key="1">
    <source>
        <dbReference type="Pfam" id="PF01261"/>
    </source>
</evidence>
<dbReference type="OrthoDB" id="256906at2"/>
<dbReference type="Proteomes" id="UP000271925">
    <property type="component" value="Unassembled WGS sequence"/>
</dbReference>
<proteinExistence type="predicted"/>
<dbReference type="InterPro" id="IPR013022">
    <property type="entry name" value="Xyl_isomerase-like_TIM-brl"/>
</dbReference>
<dbReference type="Gene3D" id="3.20.20.150">
    <property type="entry name" value="Divalent-metal-dependent TIM barrel enzymes"/>
    <property type="match status" value="1"/>
</dbReference>
<dbReference type="RefSeq" id="WP_124876303.1">
    <property type="nucleotide sequence ID" value="NZ_RQJO01000009.1"/>
</dbReference>
<gene>
    <name evidence="2" type="ORF">EHT25_16780</name>
</gene>
<dbReference type="Pfam" id="PF01261">
    <property type="entry name" value="AP_endonuc_2"/>
    <property type="match status" value="1"/>
</dbReference>
<dbReference type="PANTHER" id="PTHR12110:SF53">
    <property type="entry name" value="BLR5974 PROTEIN"/>
    <property type="match status" value="1"/>
</dbReference>
<comment type="caution">
    <text evidence="2">The sequence shown here is derived from an EMBL/GenBank/DDBJ whole genome shotgun (WGS) entry which is preliminary data.</text>
</comment>
<dbReference type="AlphaFoldDB" id="A0A3P1BM69"/>
<accession>A0A3P1BM69</accession>
<reference evidence="2 3" key="1">
    <citation type="submission" date="2018-11" db="EMBL/GenBank/DDBJ databases">
        <authorList>
            <person name="Zhou Z."/>
            <person name="Wang G."/>
        </authorList>
    </citation>
    <scope>NUCLEOTIDE SEQUENCE [LARGE SCALE GENOMIC DNA]</scope>
    <source>
        <strain evidence="2 3">KCTC52004</strain>
    </source>
</reference>
<evidence type="ECO:0000313" key="2">
    <source>
        <dbReference type="EMBL" id="RRB02139.1"/>
    </source>
</evidence>
<dbReference type="GO" id="GO:0016853">
    <property type="term" value="F:isomerase activity"/>
    <property type="evidence" value="ECO:0007669"/>
    <property type="project" value="UniProtKB-KW"/>
</dbReference>
<dbReference type="InterPro" id="IPR036237">
    <property type="entry name" value="Xyl_isomerase-like_sf"/>
</dbReference>
<dbReference type="SUPFAM" id="SSF51658">
    <property type="entry name" value="Xylose isomerase-like"/>
    <property type="match status" value="1"/>
</dbReference>